<dbReference type="EMBL" id="JBHTJH010000001">
    <property type="protein sequence ID" value="MFD0860701.1"/>
    <property type="molecule type" value="Genomic_DNA"/>
</dbReference>
<evidence type="ECO:0000256" key="2">
    <source>
        <dbReference type="SAM" id="Phobius"/>
    </source>
</evidence>
<keyword evidence="2" id="KW-0472">Membrane</keyword>
<name>A0ABW3CVJ4_9FLAO</name>
<accession>A0ABW3CVJ4</accession>
<organism evidence="3 4">
    <name type="scientific">Sungkyunkwania multivorans</name>
    <dbReference type="NCBI Taxonomy" id="1173618"/>
    <lineage>
        <taxon>Bacteria</taxon>
        <taxon>Pseudomonadati</taxon>
        <taxon>Bacteroidota</taxon>
        <taxon>Flavobacteriia</taxon>
        <taxon>Flavobacteriales</taxon>
        <taxon>Flavobacteriaceae</taxon>
        <taxon>Sungkyunkwania</taxon>
    </lineage>
</organism>
<proteinExistence type="predicted"/>
<keyword evidence="4" id="KW-1185">Reference proteome</keyword>
<evidence type="ECO:0000313" key="4">
    <source>
        <dbReference type="Proteomes" id="UP001596978"/>
    </source>
</evidence>
<feature type="region of interest" description="Disordered" evidence="1">
    <location>
        <begin position="145"/>
        <end position="168"/>
    </location>
</feature>
<feature type="compositionally biased region" description="Polar residues" evidence="1">
    <location>
        <begin position="157"/>
        <end position="168"/>
    </location>
</feature>
<gene>
    <name evidence="3" type="ORF">ACFQ1M_00660</name>
</gene>
<reference evidence="4" key="1">
    <citation type="journal article" date="2019" name="Int. J. Syst. Evol. Microbiol.">
        <title>The Global Catalogue of Microorganisms (GCM) 10K type strain sequencing project: providing services to taxonomists for standard genome sequencing and annotation.</title>
        <authorList>
            <consortium name="The Broad Institute Genomics Platform"/>
            <consortium name="The Broad Institute Genome Sequencing Center for Infectious Disease"/>
            <person name="Wu L."/>
            <person name="Ma J."/>
        </authorList>
    </citation>
    <scope>NUCLEOTIDE SEQUENCE [LARGE SCALE GENOMIC DNA]</scope>
    <source>
        <strain evidence="4">CCUG 62952</strain>
    </source>
</reference>
<keyword evidence="2" id="KW-0812">Transmembrane</keyword>
<evidence type="ECO:0000256" key="1">
    <source>
        <dbReference type="SAM" id="MobiDB-lite"/>
    </source>
</evidence>
<dbReference type="RefSeq" id="WP_386402425.1">
    <property type="nucleotide sequence ID" value="NZ_JBHTJH010000001.1"/>
</dbReference>
<dbReference type="Proteomes" id="UP001596978">
    <property type="component" value="Unassembled WGS sequence"/>
</dbReference>
<sequence>MSPEELEVKKFELEQKVKLEELALRKKELDLRMQEQKSKRVATPIILSIVGGLLTLITGIVINHFDSKAQIALEDKKFQSSLLLKAAESESYEEFSNMLMAFQQNDLLTIDSSKLAEIRKKRLLTEDLDKLVEDDSLEVAAVSEPVVSPDPAPSTTPNPAAKPNTKTRVNTSKITRKERTFVWTIVAGADTDLKSAKYEKSRAEKYGFKNVGIWYRNRSYRTCIGRYNYDSDALKMLFEVKEKMNGDAYIVRLNTWCPNPVWDERRKIYNCK</sequence>
<keyword evidence="2" id="KW-1133">Transmembrane helix</keyword>
<comment type="caution">
    <text evidence="3">The sequence shown here is derived from an EMBL/GenBank/DDBJ whole genome shotgun (WGS) entry which is preliminary data.</text>
</comment>
<protein>
    <submittedName>
        <fullName evidence="3">SPOR domain-containing protein</fullName>
    </submittedName>
</protein>
<evidence type="ECO:0000313" key="3">
    <source>
        <dbReference type="EMBL" id="MFD0860701.1"/>
    </source>
</evidence>
<feature type="transmembrane region" description="Helical" evidence="2">
    <location>
        <begin position="41"/>
        <end position="62"/>
    </location>
</feature>